<protein>
    <submittedName>
        <fullName evidence="3">Uncharacterized protein</fullName>
    </submittedName>
</protein>
<comment type="caution">
    <text evidence="3">The sequence shown here is derived from an EMBL/GenBank/DDBJ whole genome shotgun (WGS) entry which is preliminary data.</text>
</comment>
<name>A0ABT6W052_9ACTN</name>
<evidence type="ECO:0000256" key="1">
    <source>
        <dbReference type="SAM" id="MobiDB-lite"/>
    </source>
</evidence>
<keyword evidence="4" id="KW-1185">Reference proteome</keyword>
<feature type="chain" id="PRO_5046783354" evidence="2">
    <location>
        <begin position="27"/>
        <end position="59"/>
    </location>
</feature>
<dbReference type="RefSeq" id="WP_271322846.1">
    <property type="nucleotide sequence ID" value="NZ_JAAGKO020000013.1"/>
</dbReference>
<evidence type="ECO:0000256" key="2">
    <source>
        <dbReference type="SAM" id="SignalP"/>
    </source>
</evidence>
<feature type="region of interest" description="Disordered" evidence="1">
    <location>
        <begin position="37"/>
        <end position="59"/>
    </location>
</feature>
<feature type="compositionally biased region" description="Low complexity" evidence="1">
    <location>
        <begin position="37"/>
        <end position="53"/>
    </location>
</feature>
<evidence type="ECO:0000313" key="4">
    <source>
        <dbReference type="Proteomes" id="UP001156398"/>
    </source>
</evidence>
<dbReference type="Proteomes" id="UP001156398">
    <property type="component" value="Unassembled WGS sequence"/>
</dbReference>
<organism evidence="3 4">
    <name type="scientific">Streptantibioticus silvisoli</name>
    <dbReference type="NCBI Taxonomy" id="2705255"/>
    <lineage>
        <taxon>Bacteria</taxon>
        <taxon>Bacillati</taxon>
        <taxon>Actinomycetota</taxon>
        <taxon>Actinomycetes</taxon>
        <taxon>Kitasatosporales</taxon>
        <taxon>Streptomycetaceae</taxon>
        <taxon>Streptantibioticus</taxon>
    </lineage>
</organism>
<gene>
    <name evidence="3" type="ORF">POF43_011610</name>
</gene>
<feature type="signal peptide" evidence="2">
    <location>
        <begin position="1"/>
        <end position="26"/>
    </location>
</feature>
<sequence length="59" mass="5766">MNTTKALRTALATAALAATAVLGVQAVAHTGGTAARTTHTVQAAAPAATPSPADNNPWD</sequence>
<accession>A0ABT6W052</accession>
<proteinExistence type="predicted"/>
<keyword evidence="2" id="KW-0732">Signal</keyword>
<evidence type="ECO:0000313" key="3">
    <source>
        <dbReference type="EMBL" id="MDI5963347.1"/>
    </source>
</evidence>
<dbReference type="EMBL" id="JAAGKO020000013">
    <property type="protein sequence ID" value="MDI5963347.1"/>
    <property type="molecule type" value="Genomic_DNA"/>
</dbReference>
<reference evidence="3 4" key="1">
    <citation type="submission" date="2023-05" db="EMBL/GenBank/DDBJ databases">
        <title>Streptantibioticus silvisoli sp. nov., acidotolerant actinomycetes 1 from pine litter.</title>
        <authorList>
            <person name="Swiecimska M."/>
            <person name="Golinska P."/>
            <person name="Sangal V."/>
            <person name="Wachnowicz B."/>
            <person name="Goodfellow M."/>
        </authorList>
    </citation>
    <scope>NUCLEOTIDE SEQUENCE [LARGE SCALE GENOMIC DNA]</scope>
    <source>
        <strain evidence="3 4">SL54</strain>
    </source>
</reference>